<evidence type="ECO:0000313" key="5">
    <source>
        <dbReference type="Proteomes" id="UP001166286"/>
    </source>
</evidence>
<reference evidence="4" key="1">
    <citation type="submission" date="2023-03" db="EMBL/GenBank/DDBJ databases">
        <title>Complete genome of Cladonia borealis.</title>
        <authorList>
            <person name="Park H."/>
        </authorList>
    </citation>
    <scope>NUCLEOTIDE SEQUENCE</scope>
    <source>
        <strain evidence="4">ANT050790</strain>
    </source>
</reference>
<dbReference type="InterPro" id="IPR056125">
    <property type="entry name" value="DUF7708"/>
</dbReference>
<keyword evidence="1" id="KW-0677">Repeat</keyword>
<sequence>MPSDTRLLKQEQLSILPGRSSGGHLINTSVDYTVNHVDKELHSAFSDSGYSYDSEIDMFSPENVAPHEDKEPFEYQAFKDELQEFMESPPLSNTVDTDLIDSCTWDDVMKQVEIARKEYHGIDKAGIMKSIHTTGFNGFAAAALAIEQWLHLLPSTSIYGSVVCGGLTIILRAAIRLGKLSKETYEAIDEIPVRIKTAQFLTRTYERTKIEEHAANLYQAIIEALQHILTWYKRKAGMKYLGSFCKGPAYASLLKEKMKNVEKASQAMDDEADLNQHKRLKEIRDLTWQTMTQLSSVKEHQKELRDLQLEARNSLYAIFKDKEAWQALQSRDKRRIAARNTLLRILGDDSDMISRNVEYTIQQGSSLNIKDQDRATAIIVDPVISQWIVQTESVALLVHGNGRRHEPISPTSVASAVLVSLFKNQLHFNTLYWFCGTYKTGQNGNAKGMMRSLVCQMLRGASFIYDFELQSSIDGEDLGELIKLFKKLARGLPIRSIVVCIIDGISWYEDRRLYDDTFKSLRSIAKLMKAEDLILKMLLTSPTRTSYIHQESALAEDIEVLEIPEHISGAKQGFDHRTVAEATEKRIRKFSLRSGSGTRES</sequence>
<dbReference type="InterPro" id="IPR056884">
    <property type="entry name" value="NPHP3-like_N"/>
</dbReference>
<feature type="domain" description="Nephrocystin 3-like N-terminal" evidence="3">
    <location>
        <begin position="379"/>
        <end position="541"/>
    </location>
</feature>
<organism evidence="4 5">
    <name type="scientific">Cladonia borealis</name>
    <dbReference type="NCBI Taxonomy" id="184061"/>
    <lineage>
        <taxon>Eukaryota</taxon>
        <taxon>Fungi</taxon>
        <taxon>Dikarya</taxon>
        <taxon>Ascomycota</taxon>
        <taxon>Pezizomycotina</taxon>
        <taxon>Lecanoromycetes</taxon>
        <taxon>OSLEUM clade</taxon>
        <taxon>Lecanoromycetidae</taxon>
        <taxon>Lecanorales</taxon>
        <taxon>Lecanorineae</taxon>
        <taxon>Cladoniaceae</taxon>
        <taxon>Cladonia</taxon>
    </lineage>
</organism>
<feature type="domain" description="DUF7708" evidence="2">
    <location>
        <begin position="155"/>
        <end position="279"/>
    </location>
</feature>
<accession>A0AA39UCY8</accession>
<name>A0AA39UCY8_9LECA</name>
<protein>
    <submittedName>
        <fullName evidence="4">Uncharacterized protein</fullName>
    </submittedName>
</protein>
<dbReference type="Pfam" id="PF24883">
    <property type="entry name" value="NPHP3_N"/>
    <property type="match status" value="1"/>
</dbReference>
<evidence type="ECO:0000259" key="3">
    <source>
        <dbReference type="Pfam" id="PF24883"/>
    </source>
</evidence>
<dbReference type="Proteomes" id="UP001166286">
    <property type="component" value="Unassembled WGS sequence"/>
</dbReference>
<dbReference type="Pfam" id="PF24809">
    <property type="entry name" value="DUF7708"/>
    <property type="match status" value="1"/>
</dbReference>
<keyword evidence="5" id="KW-1185">Reference proteome</keyword>
<comment type="caution">
    <text evidence="4">The sequence shown here is derived from an EMBL/GenBank/DDBJ whole genome shotgun (WGS) entry which is preliminary data.</text>
</comment>
<evidence type="ECO:0000256" key="1">
    <source>
        <dbReference type="ARBA" id="ARBA00022737"/>
    </source>
</evidence>
<evidence type="ECO:0000313" key="4">
    <source>
        <dbReference type="EMBL" id="KAK0514976.1"/>
    </source>
</evidence>
<gene>
    <name evidence="4" type="ORF">JMJ35_002355</name>
</gene>
<proteinExistence type="predicted"/>
<dbReference type="PANTHER" id="PTHR40619:SF3">
    <property type="entry name" value="FUNGAL STAND N-TERMINAL GOODBYE DOMAIN-CONTAINING PROTEIN"/>
    <property type="match status" value="1"/>
</dbReference>
<evidence type="ECO:0000259" key="2">
    <source>
        <dbReference type="Pfam" id="PF24809"/>
    </source>
</evidence>
<dbReference type="PANTHER" id="PTHR40619">
    <property type="entry name" value="FUNGAL STAND N-TERMINAL GOODBYE DOMAIN-CONTAINING PROTEIN"/>
    <property type="match status" value="1"/>
</dbReference>
<dbReference type="EMBL" id="JAFEKC020000004">
    <property type="protein sequence ID" value="KAK0514976.1"/>
    <property type="molecule type" value="Genomic_DNA"/>
</dbReference>
<dbReference type="AlphaFoldDB" id="A0AA39UCY8"/>